<gene>
    <name evidence="2" type="ORF">GGQ96_002060</name>
</gene>
<dbReference type="EMBL" id="JACHNY010000004">
    <property type="protein sequence ID" value="MBB4617924.1"/>
    <property type="molecule type" value="Genomic_DNA"/>
</dbReference>
<keyword evidence="3" id="KW-1185">Reference proteome</keyword>
<evidence type="ECO:0000313" key="2">
    <source>
        <dbReference type="EMBL" id="MBB4617924.1"/>
    </source>
</evidence>
<evidence type="ECO:0000256" key="1">
    <source>
        <dbReference type="SAM" id="SignalP"/>
    </source>
</evidence>
<reference evidence="2 3" key="1">
    <citation type="submission" date="2020-08" db="EMBL/GenBank/DDBJ databases">
        <title>Genomic Encyclopedia of Type Strains, Phase IV (KMG-IV): sequencing the most valuable type-strain genomes for metagenomic binning, comparative biology and taxonomic classification.</title>
        <authorList>
            <person name="Goeker M."/>
        </authorList>
    </citation>
    <scope>NUCLEOTIDE SEQUENCE [LARGE SCALE GENOMIC DNA]</scope>
    <source>
        <strain evidence="2 3">DSM 15867</strain>
    </source>
</reference>
<proteinExistence type="predicted"/>
<dbReference type="RefSeq" id="WP_184114309.1">
    <property type="nucleotide sequence ID" value="NZ_JACHNY010000004.1"/>
</dbReference>
<name>A0A7W7AKI7_9SPHN</name>
<feature type="signal peptide" evidence="1">
    <location>
        <begin position="1"/>
        <end position="21"/>
    </location>
</feature>
<sequence>MSLKPIAATLASLALAPAALAQAPAAPLSPEASDARCVVVLGFIAAQPNQPADKLSALRAGSMYYVGKLKGRSAGLDIPATLNRAAQQAQAAKVDVRTEAARCGRELTAISQIATARARAAAPKK</sequence>
<keyword evidence="1" id="KW-0732">Signal</keyword>
<organism evidence="2 3">
    <name type="scientific">Sphingomonas abaci</name>
    <dbReference type="NCBI Taxonomy" id="237611"/>
    <lineage>
        <taxon>Bacteria</taxon>
        <taxon>Pseudomonadati</taxon>
        <taxon>Pseudomonadota</taxon>
        <taxon>Alphaproteobacteria</taxon>
        <taxon>Sphingomonadales</taxon>
        <taxon>Sphingomonadaceae</taxon>
        <taxon>Sphingomonas</taxon>
    </lineage>
</organism>
<feature type="chain" id="PRO_5031339084" evidence="1">
    <location>
        <begin position="22"/>
        <end position="125"/>
    </location>
</feature>
<comment type="caution">
    <text evidence="2">The sequence shown here is derived from an EMBL/GenBank/DDBJ whole genome shotgun (WGS) entry which is preliminary data.</text>
</comment>
<dbReference type="AlphaFoldDB" id="A0A7W7AKI7"/>
<evidence type="ECO:0000313" key="3">
    <source>
        <dbReference type="Proteomes" id="UP000574769"/>
    </source>
</evidence>
<protein>
    <submittedName>
        <fullName evidence="2">Uncharacterized protein</fullName>
    </submittedName>
</protein>
<accession>A0A7W7AKI7</accession>
<dbReference type="Proteomes" id="UP000574769">
    <property type="component" value="Unassembled WGS sequence"/>
</dbReference>